<evidence type="ECO:0000256" key="8">
    <source>
        <dbReference type="ARBA" id="ARBA00024647"/>
    </source>
</evidence>
<dbReference type="InterPro" id="IPR027417">
    <property type="entry name" value="P-loop_NTPase"/>
</dbReference>
<dbReference type="Proteomes" id="UP000009286">
    <property type="component" value="Chromosome"/>
</dbReference>
<dbReference type="SUPFAM" id="SSF53150">
    <property type="entry name" value="DNA repair protein MutS, domain II"/>
    <property type="match status" value="1"/>
</dbReference>
<dbReference type="PIRSF" id="PIRSF037677">
    <property type="entry name" value="DNA_mis_repair_Msh6"/>
    <property type="match status" value="1"/>
</dbReference>
<feature type="binding site" evidence="9">
    <location>
        <begin position="654"/>
        <end position="661"/>
    </location>
    <ligand>
        <name>ATP</name>
        <dbReference type="ChEBI" id="CHEBI:30616"/>
    </ligand>
</feature>
<proteinExistence type="inferred from homology"/>
<dbReference type="InterPro" id="IPR007695">
    <property type="entry name" value="DNA_mismatch_repair_MutS-lik_N"/>
</dbReference>
<dbReference type="KEGG" id="mai:MICA_912"/>
<dbReference type="GO" id="GO:0006298">
    <property type="term" value="P:mismatch repair"/>
    <property type="evidence" value="ECO:0007669"/>
    <property type="project" value="UniProtKB-UniRule"/>
</dbReference>
<evidence type="ECO:0000256" key="1">
    <source>
        <dbReference type="ARBA" id="ARBA00006271"/>
    </source>
</evidence>
<dbReference type="RefSeq" id="WP_014102467.1">
    <property type="nucleotide sequence ID" value="NC_016026.1"/>
</dbReference>
<feature type="domain" description="DNA mismatch repair proteins mutS family" evidence="11">
    <location>
        <begin position="728"/>
        <end position="744"/>
    </location>
</feature>
<dbReference type="SMART" id="SM00534">
    <property type="entry name" value="MUTSac"/>
    <property type="match status" value="1"/>
</dbReference>
<keyword evidence="3 9" id="KW-0547">Nucleotide-binding</keyword>
<dbReference type="InterPro" id="IPR016151">
    <property type="entry name" value="DNA_mismatch_repair_MutS_N"/>
</dbReference>
<dbReference type="InterPro" id="IPR007860">
    <property type="entry name" value="DNA_mmatch_repair_MutS_con_dom"/>
</dbReference>
<comment type="function">
    <text evidence="8 9">This protein is involved in the repair of mismatches in DNA. It is possible that it carries out the mismatch recognition step. This protein has a weak ATPase activity.</text>
</comment>
<evidence type="ECO:0000313" key="12">
    <source>
        <dbReference type="EMBL" id="AEP09244.1"/>
    </source>
</evidence>
<dbReference type="FunFam" id="3.40.1170.10:FF:000001">
    <property type="entry name" value="DNA mismatch repair protein MutS"/>
    <property type="match status" value="1"/>
</dbReference>
<evidence type="ECO:0000256" key="4">
    <source>
        <dbReference type="ARBA" id="ARBA00022763"/>
    </source>
</evidence>
<dbReference type="STRING" id="856793.MICA_912"/>
<evidence type="ECO:0000313" key="13">
    <source>
        <dbReference type="Proteomes" id="UP000009286"/>
    </source>
</evidence>
<dbReference type="AlphaFoldDB" id="G2KSG0"/>
<accession>G2KSG0</accession>
<dbReference type="SUPFAM" id="SSF55271">
    <property type="entry name" value="DNA repair protein MutS, domain I"/>
    <property type="match status" value="1"/>
</dbReference>
<dbReference type="GO" id="GO:0003684">
    <property type="term" value="F:damaged DNA binding"/>
    <property type="evidence" value="ECO:0007669"/>
    <property type="project" value="UniProtKB-UniRule"/>
</dbReference>
<dbReference type="InterPro" id="IPR036187">
    <property type="entry name" value="DNA_mismatch_repair_MutS_sf"/>
</dbReference>
<evidence type="ECO:0000256" key="10">
    <source>
        <dbReference type="RuleBase" id="RU003756"/>
    </source>
</evidence>
<keyword evidence="5 9" id="KW-0067">ATP-binding</keyword>
<dbReference type="Gene3D" id="3.40.50.300">
    <property type="entry name" value="P-loop containing nucleotide triphosphate hydrolases"/>
    <property type="match status" value="1"/>
</dbReference>
<keyword evidence="6 9" id="KW-0238">DNA-binding</keyword>
<dbReference type="HAMAP" id="MF_00096">
    <property type="entry name" value="MutS"/>
    <property type="match status" value="1"/>
</dbReference>
<dbReference type="Gene3D" id="1.10.1420.10">
    <property type="match status" value="2"/>
</dbReference>
<dbReference type="Pfam" id="PF05190">
    <property type="entry name" value="MutS_IV"/>
    <property type="match status" value="1"/>
</dbReference>
<dbReference type="InterPro" id="IPR005748">
    <property type="entry name" value="DNA_mismatch_repair_MutS"/>
</dbReference>
<dbReference type="eggNOG" id="COG0249">
    <property type="taxonomic scope" value="Bacteria"/>
</dbReference>
<dbReference type="HOGENOM" id="CLU_002472_4_0_5"/>
<dbReference type="FunFam" id="3.40.50.300:FF:000870">
    <property type="entry name" value="MutS protein homolog 4"/>
    <property type="match status" value="1"/>
</dbReference>
<dbReference type="Gene3D" id="6.10.140.430">
    <property type="match status" value="1"/>
</dbReference>
<dbReference type="InterPro" id="IPR000432">
    <property type="entry name" value="DNA_mismatch_repair_MutS_C"/>
</dbReference>
<dbReference type="Pfam" id="PF05188">
    <property type="entry name" value="MutS_II"/>
    <property type="match status" value="1"/>
</dbReference>
<evidence type="ECO:0000259" key="11">
    <source>
        <dbReference type="PROSITE" id="PS00486"/>
    </source>
</evidence>
<dbReference type="EMBL" id="CP002382">
    <property type="protein sequence ID" value="AEP09244.1"/>
    <property type="molecule type" value="Genomic_DNA"/>
</dbReference>
<evidence type="ECO:0000256" key="7">
    <source>
        <dbReference type="ARBA" id="ARBA00023204"/>
    </source>
</evidence>
<dbReference type="Gene3D" id="3.40.1170.10">
    <property type="entry name" value="DNA repair protein MutS, domain I"/>
    <property type="match status" value="1"/>
</dbReference>
<dbReference type="Pfam" id="PF00488">
    <property type="entry name" value="MutS_V"/>
    <property type="match status" value="1"/>
</dbReference>
<name>G2KSG0_MICAA</name>
<dbReference type="PANTHER" id="PTHR11361">
    <property type="entry name" value="DNA MISMATCH REPAIR PROTEIN MUTS FAMILY MEMBER"/>
    <property type="match status" value="1"/>
</dbReference>
<sequence length="911" mass="99208">MQNAAQKTDDQTPDAFSTEGHTPMMTQYLGLKAQYPDCLLFYRMGDFYEMFFDDAIKASETLDITLTKRGKTNGTDIPMCGVPFHSYESYMARLIRAGYKVAICEQTETPEEAKRRAGSKALVNRDVIRVVTQGTITEDHLLDSRENNYLSALAEAGGQYGFAWLEISTGDFWVQPVAEADIAAAFERVGASEILTSDKLTQKEALFETFAGVRQALTVQSASLFDSQNAQRRMESMFGVGTLESFGAFSRAEIAAAGALIDYIDRTQKGKIPHLNPPRQLASGAVMEIDAATRRSLEITRTMNGDRKGSLLATIDRTITGPGARALQARLSAPLRDVAGVAQRLDQVDALVSATTLRNDIRTRLKSTPDMERALSRLTVGRGGPRDLGMIRDGLRAGEDMRGVLLSANITPLSPITADLQSTPTTQALLDRLSAALKDDLPALERDGGFIRAGYSDKLDHLRTMRDDAKKVMAQLQAKYQAHTGIDALKITYNNVLGYFIEVPAKRADVMMIHKGEQNSEANPYIHRQTMANAVRFTTPELAELERDISSAADKALGIELELFRQMVDDVGAASQNIGTMARALAAVDVTAALAHLALEQNYTRPAIDNTTAFVIAGGRHPVVESVLRRDGGGDFVPNDCDLSDAQRLWLLTGPNMAGKSTFLRQNALITIMAQMGSFVPAKSAHIGLVDRLFSRVGASDDLARGRSTFMVEMVETAAILNQATNKSLVILDEIGRGTATFDGLSIAWACVEHLHEVSQCRSLFATHYHELTSLQSRLPSLSCHSMQVKEWKGDIIFLHSVGAGAADRSYGIHVARLAGLPPAVIARAQSVLDKLEKGEQSGNLNKLANELPLFSAALPQKSDSFANAAHSKLEERLKAINPDALTPREALDLLYSLKAEIDDATGTSEK</sequence>
<dbReference type="InterPro" id="IPR017261">
    <property type="entry name" value="DNA_mismatch_repair_MutS/MSH"/>
</dbReference>
<dbReference type="GO" id="GO:0005524">
    <property type="term" value="F:ATP binding"/>
    <property type="evidence" value="ECO:0007669"/>
    <property type="project" value="UniProtKB-UniRule"/>
</dbReference>
<dbReference type="Gene3D" id="3.30.420.110">
    <property type="entry name" value="MutS, connector domain"/>
    <property type="match status" value="1"/>
</dbReference>
<dbReference type="Pfam" id="PF01624">
    <property type="entry name" value="MutS_I"/>
    <property type="match status" value="1"/>
</dbReference>
<keyword evidence="7 9" id="KW-0234">DNA repair</keyword>
<dbReference type="SUPFAM" id="SSF48334">
    <property type="entry name" value="DNA repair protein MutS, domain III"/>
    <property type="match status" value="1"/>
</dbReference>
<dbReference type="PROSITE" id="PS00486">
    <property type="entry name" value="DNA_MISMATCH_REPAIR_2"/>
    <property type="match status" value="1"/>
</dbReference>
<reference evidence="12 13" key="1">
    <citation type="journal article" date="2011" name="BMC Genomics">
        <title>Genomic insights into an obligate epibiotic bacterial predator: Micavibrio aeruginosavorus ARL-13.</title>
        <authorList>
            <person name="Wang Z."/>
            <person name="Kadouri D."/>
            <person name="Wu M."/>
        </authorList>
    </citation>
    <scope>NUCLEOTIDE SEQUENCE [LARGE SCALE GENOMIC DNA]</scope>
    <source>
        <strain evidence="12 13">ARL-13</strain>
    </source>
</reference>
<evidence type="ECO:0000256" key="9">
    <source>
        <dbReference type="HAMAP-Rule" id="MF_00096"/>
    </source>
</evidence>
<dbReference type="Pfam" id="PF05192">
    <property type="entry name" value="MutS_III"/>
    <property type="match status" value="1"/>
</dbReference>
<dbReference type="SMART" id="SM00533">
    <property type="entry name" value="MUTSd"/>
    <property type="match status" value="1"/>
</dbReference>
<keyword evidence="13" id="KW-1185">Reference proteome</keyword>
<dbReference type="NCBIfam" id="NF003810">
    <property type="entry name" value="PRK05399.1"/>
    <property type="match status" value="1"/>
</dbReference>
<dbReference type="InterPro" id="IPR007861">
    <property type="entry name" value="DNA_mismatch_repair_MutS_clamp"/>
</dbReference>
<dbReference type="GO" id="GO:0140664">
    <property type="term" value="F:ATP-dependent DNA damage sensor activity"/>
    <property type="evidence" value="ECO:0007669"/>
    <property type="project" value="InterPro"/>
</dbReference>
<organism evidence="12 13">
    <name type="scientific">Micavibrio aeruginosavorus (strain ARL-13)</name>
    <dbReference type="NCBI Taxonomy" id="856793"/>
    <lineage>
        <taxon>Bacteria</taxon>
        <taxon>Pseudomonadati</taxon>
        <taxon>Bdellovibrionota</taxon>
        <taxon>Bdellovibrionia</taxon>
        <taxon>Bdellovibrionales</taxon>
        <taxon>Pseudobdellovibrionaceae</taxon>
        <taxon>Micavibrio</taxon>
    </lineage>
</organism>
<evidence type="ECO:0000256" key="6">
    <source>
        <dbReference type="ARBA" id="ARBA00023125"/>
    </source>
</evidence>
<dbReference type="OrthoDB" id="9802448at2"/>
<protein>
    <recommendedName>
        <fullName evidence="2 9">DNA mismatch repair protein MutS</fullName>
    </recommendedName>
</protein>
<dbReference type="GO" id="GO:0030983">
    <property type="term" value="F:mismatched DNA binding"/>
    <property type="evidence" value="ECO:0007669"/>
    <property type="project" value="InterPro"/>
</dbReference>
<dbReference type="InterPro" id="IPR007696">
    <property type="entry name" value="DNA_mismatch_repair_MutS_core"/>
</dbReference>
<gene>
    <name evidence="9 12" type="primary">mutS</name>
    <name evidence="12" type="ordered locus">MICA_912</name>
</gene>
<dbReference type="CDD" id="cd03284">
    <property type="entry name" value="ABC_MutS1"/>
    <property type="match status" value="1"/>
</dbReference>
<dbReference type="NCBIfam" id="TIGR01070">
    <property type="entry name" value="mutS1"/>
    <property type="match status" value="1"/>
</dbReference>
<evidence type="ECO:0000256" key="3">
    <source>
        <dbReference type="ARBA" id="ARBA00022741"/>
    </source>
</evidence>
<evidence type="ECO:0000256" key="2">
    <source>
        <dbReference type="ARBA" id="ARBA00021982"/>
    </source>
</evidence>
<dbReference type="InterPro" id="IPR036678">
    <property type="entry name" value="MutS_con_dom_sf"/>
</dbReference>
<dbReference type="InterPro" id="IPR045076">
    <property type="entry name" value="MutS"/>
</dbReference>
<comment type="similarity">
    <text evidence="1 9 10">Belongs to the DNA mismatch repair MutS family.</text>
</comment>
<keyword evidence="4 9" id="KW-0227">DNA damage</keyword>
<dbReference type="PANTHER" id="PTHR11361:SF34">
    <property type="entry name" value="DNA MISMATCH REPAIR PROTEIN MSH1, MITOCHONDRIAL"/>
    <property type="match status" value="1"/>
</dbReference>
<evidence type="ECO:0000256" key="5">
    <source>
        <dbReference type="ARBA" id="ARBA00022840"/>
    </source>
</evidence>
<dbReference type="GO" id="GO:0005829">
    <property type="term" value="C:cytosol"/>
    <property type="evidence" value="ECO:0007669"/>
    <property type="project" value="TreeGrafter"/>
</dbReference>
<dbReference type="SUPFAM" id="SSF52540">
    <property type="entry name" value="P-loop containing nucleoside triphosphate hydrolases"/>
    <property type="match status" value="1"/>
</dbReference>